<dbReference type="EMBL" id="AP018203">
    <property type="protein sequence ID" value="BAY57729.1"/>
    <property type="molecule type" value="Genomic_DNA"/>
</dbReference>
<name>A0A1Z4JLV2_LEPBY</name>
<feature type="domain" description="OCP N-terminal" evidence="2">
    <location>
        <begin position="6"/>
        <end position="159"/>
    </location>
</feature>
<dbReference type="InterPro" id="IPR015233">
    <property type="entry name" value="Orange_carotenoid-bd_N"/>
</dbReference>
<dbReference type="Proteomes" id="UP000217895">
    <property type="component" value="Chromosome"/>
</dbReference>
<dbReference type="SUPFAM" id="SSF81930">
    <property type="entry name" value="Orange carotenoid protein, N-terminal domain"/>
    <property type="match status" value="1"/>
</dbReference>
<comment type="similarity">
    <text evidence="1">Belongs to the orange carotenoid-binding protein family.</text>
</comment>
<proteinExistence type="inferred from homology"/>
<evidence type="ECO:0000259" key="2">
    <source>
        <dbReference type="PROSITE" id="PS51773"/>
    </source>
</evidence>
<keyword evidence="4" id="KW-1185">Reference proteome</keyword>
<dbReference type="Gene3D" id="1.10.2090.10">
    <property type="entry name" value="Orange carotenoid-binding protein, N-terminal domain"/>
    <property type="match status" value="1"/>
</dbReference>
<organism evidence="3 4">
    <name type="scientific">Leptolyngbya boryana NIES-2135</name>
    <dbReference type="NCBI Taxonomy" id="1973484"/>
    <lineage>
        <taxon>Bacteria</taxon>
        <taxon>Bacillati</taxon>
        <taxon>Cyanobacteriota</taxon>
        <taxon>Cyanophyceae</taxon>
        <taxon>Leptolyngbyales</taxon>
        <taxon>Leptolyngbyaceae</taxon>
        <taxon>Leptolyngbya group</taxon>
        <taxon>Leptolyngbya</taxon>
    </lineage>
</organism>
<evidence type="ECO:0000313" key="3">
    <source>
        <dbReference type="EMBL" id="BAY57729.1"/>
    </source>
</evidence>
<dbReference type="GO" id="GO:0031404">
    <property type="term" value="F:chloride ion binding"/>
    <property type="evidence" value="ECO:0007669"/>
    <property type="project" value="InterPro"/>
</dbReference>
<sequence length="166" mass="18431">MSYVTSNTASDLVEAFQGLDADTQLALFYFIYKEMGGAVTPAAPGASTVSPAIAEGLFNQVKDLPREEQLNVQRDLIARRNTQLTREYGAVGDTTKLLFWYLLSQGMDNGTIIPMPADYQLPQEAQQLLDRVKAMEFEQQITFFRNYVAPMGVDPNAVEHDSETGL</sequence>
<accession>A0A1Z4JLV2</accession>
<dbReference type="AlphaFoldDB" id="A0A1Z4JLV2"/>
<evidence type="ECO:0000313" key="4">
    <source>
        <dbReference type="Proteomes" id="UP000217895"/>
    </source>
</evidence>
<protein>
    <recommendedName>
        <fullName evidence="2">OCP N-terminal domain-containing protein</fullName>
    </recommendedName>
</protein>
<evidence type="ECO:0000256" key="1">
    <source>
        <dbReference type="PROSITE-ProRule" id="PRU01109"/>
    </source>
</evidence>
<dbReference type="Pfam" id="PF09150">
    <property type="entry name" value="Carot_N"/>
    <property type="match status" value="1"/>
</dbReference>
<dbReference type="InterPro" id="IPR036917">
    <property type="entry name" value="Orange_carotenoid-bd_N_sf"/>
</dbReference>
<reference evidence="3 4" key="1">
    <citation type="submission" date="2017-06" db="EMBL/GenBank/DDBJ databases">
        <title>Genome sequencing of cyanobaciteial culture collection at National Institute for Environmental Studies (NIES).</title>
        <authorList>
            <person name="Hirose Y."/>
            <person name="Shimura Y."/>
            <person name="Fujisawa T."/>
            <person name="Nakamura Y."/>
            <person name="Kawachi M."/>
        </authorList>
    </citation>
    <scope>NUCLEOTIDE SEQUENCE [LARGE SCALE GENOMIC DNA]</scope>
    <source>
        <strain evidence="3 4">NIES-2135</strain>
    </source>
</reference>
<keyword evidence="1" id="KW-0157">Chromophore</keyword>
<keyword evidence="1" id="KW-0793">Thylakoid</keyword>
<dbReference type="PROSITE" id="PS51773">
    <property type="entry name" value="OCP_N"/>
    <property type="match status" value="1"/>
</dbReference>
<dbReference type="GO" id="GO:0016037">
    <property type="term" value="P:light absorption"/>
    <property type="evidence" value="ECO:0007669"/>
    <property type="project" value="UniProtKB-UniRule"/>
</dbReference>
<keyword evidence="1" id="KW-0472">Membrane</keyword>
<keyword evidence="1" id="KW-0605">Phycobilisome</keyword>
<keyword evidence="1" id="KW-0042">Antenna complex</keyword>
<gene>
    <name evidence="3" type="ORF">NIES2135_46000</name>
</gene>
<dbReference type="GO" id="GO:0030089">
    <property type="term" value="C:phycobilisome"/>
    <property type="evidence" value="ECO:0007669"/>
    <property type="project" value="UniProtKB-UniRule"/>
</dbReference>